<evidence type="ECO:0000259" key="1">
    <source>
        <dbReference type="Pfam" id="PF02350"/>
    </source>
</evidence>
<evidence type="ECO:0000313" key="2">
    <source>
        <dbReference type="EMBL" id="MBR1368252.1"/>
    </source>
</evidence>
<proteinExistence type="predicted"/>
<name>A0A8J7W8B4_9EURY</name>
<dbReference type="Gene3D" id="3.40.50.2000">
    <property type="entry name" value="Glycogen Phosphorylase B"/>
    <property type="match status" value="2"/>
</dbReference>
<dbReference type="RefSeq" id="WP_211529868.1">
    <property type="nucleotide sequence ID" value="NZ_JWHL01000002.1"/>
</dbReference>
<evidence type="ECO:0000313" key="3">
    <source>
        <dbReference type="Proteomes" id="UP000730161"/>
    </source>
</evidence>
<accession>A0A8J7W8B4</accession>
<dbReference type="Pfam" id="PF02350">
    <property type="entry name" value="Epimerase_2"/>
    <property type="match status" value="1"/>
</dbReference>
<dbReference type="InterPro" id="IPR029767">
    <property type="entry name" value="WecB-like"/>
</dbReference>
<dbReference type="PANTHER" id="PTHR43174:SF1">
    <property type="entry name" value="UDP-N-ACETYLGLUCOSAMINE 2-EPIMERASE"/>
    <property type="match status" value="1"/>
</dbReference>
<reference evidence="2" key="1">
    <citation type="submission" date="2014-12" db="EMBL/GenBank/DDBJ databases">
        <authorList>
            <person name="Huang H.-H."/>
            <person name="Chen S.-C."/>
            <person name="Lai M.-C."/>
        </authorList>
    </citation>
    <scope>NUCLEOTIDE SEQUENCE</scope>
    <source>
        <strain evidence="2">K1F9705b</strain>
    </source>
</reference>
<dbReference type="Proteomes" id="UP000730161">
    <property type="component" value="Unassembled WGS sequence"/>
</dbReference>
<protein>
    <submittedName>
        <fullName evidence="2">UDP-N-acetylglucosamine 2-epimerase</fullName>
    </submittedName>
</protein>
<gene>
    <name evidence="2" type="ORF">RJ53_01575</name>
</gene>
<comment type="caution">
    <text evidence="2">The sequence shown here is derived from an EMBL/GenBank/DDBJ whole genome shotgun (WGS) entry which is preliminary data.</text>
</comment>
<dbReference type="InterPro" id="IPR003331">
    <property type="entry name" value="UDP_GlcNAc_Epimerase_2_dom"/>
</dbReference>
<organism evidence="2 3">
    <name type="scientific">Methanocalculus chunghsingensis</name>
    <dbReference type="NCBI Taxonomy" id="156457"/>
    <lineage>
        <taxon>Archaea</taxon>
        <taxon>Methanobacteriati</taxon>
        <taxon>Methanobacteriota</taxon>
        <taxon>Stenosarchaea group</taxon>
        <taxon>Methanomicrobia</taxon>
        <taxon>Methanomicrobiales</taxon>
        <taxon>Methanocalculaceae</taxon>
        <taxon>Methanocalculus</taxon>
    </lineage>
</organism>
<dbReference type="SUPFAM" id="SSF53756">
    <property type="entry name" value="UDP-Glycosyltransferase/glycogen phosphorylase"/>
    <property type="match status" value="1"/>
</dbReference>
<dbReference type="EMBL" id="JWHL01000002">
    <property type="protein sequence ID" value="MBR1368252.1"/>
    <property type="molecule type" value="Genomic_DNA"/>
</dbReference>
<feature type="domain" description="UDP-N-acetylglucosamine 2-epimerase" evidence="1">
    <location>
        <begin position="25"/>
        <end position="351"/>
    </location>
</feature>
<dbReference type="PANTHER" id="PTHR43174">
    <property type="entry name" value="UDP-N-ACETYLGLUCOSAMINE 2-EPIMERASE"/>
    <property type="match status" value="1"/>
</dbReference>
<dbReference type="NCBIfam" id="TIGR00236">
    <property type="entry name" value="wecB"/>
    <property type="match status" value="1"/>
</dbReference>
<dbReference type="OrthoDB" id="7018at2157"/>
<dbReference type="AlphaFoldDB" id="A0A8J7W8B4"/>
<dbReference type="CDD" id="cd03786">
    <property type="entry name" value="GTB_UDP-GlcNAc_2-Epimerase"/>
    <property type="match status" value="1"/>
</dbReference>
<keyword evidence="3" id="KW-1185">Reference proteome</keyword>
<sequence length="357" mass="38986">MKIVSIIGARPQFIKCAPVSRALRTDHQEILVHTGQHYDENMSGIFFEELSIPTPDYHLGIGSGSHGAQTGRMLLAIEEVLLKEEPDMVLVYGDTNSTLAGSLAAAKLHIPVAHIEAGLRSYDRSMPEEMNRIVTDHTSDLLFVPTENGVANLAREGIEKGVYHVGDVMVDALLFNRELAGRSDILERLGLDAGTYYLATVHRASNTDDEQNLRSIMAAFAALDRPVLFPAHPRTRKFLEQYGILAEGNVRLIEPLPYLDMLRLLAQATAVLTDSGGVQKEAYILQVPCITLRENTEWVETVEDGWNVLAGADTGRIIAAVSQMTGGGGRSGSHSAHYGDGTAADKIRRIISAFDKE</sequence>